<sequence>MVVLVDFGFYWFHRASHEIMILWAIHQVHHTSEDFSLAVGLRHSPLQRLFSWVFYLPLALLGIPSSYMLAHVQFNIVFQCWTHTEAIKTVGPMEYVFNTPAHHRVHHGCNVYCLDKNYGGIFIVWDRLFGTFQAKIPGEEIVYGIVFQPERFSPLYHQVFYVMGALKKAQSMPTWSESLSALVKGPSWTPGSPWTGWSHEKIDIKGPREHVPVTATSVMHCYVIIHFLAALSLTTYLAPTAAIGLTEVFIYSLMVVVTLSCIGILYERPPYARVLEVARCVISLALCVFFPPQSSTLLSVVSTVYLSSLILWGIVPGLLINSKFN</sequence>
<dbReference type="GO" id="GO:0050479">
    <property type="term" value="F:glyceryl-ether monooxygenase activity"/>
    <property type="evidence" value="ECO:0007669"/>
    <property type="project" value="UniProtKB-EC"/>
</dbReference>
<keyword evidence="3 14" id="KW-0812">Transmembrane</keyword>
<dbReference type="InterPro" id="IPR006694">
    <property type="entry name" value="Fatty_acid_hydroxylase"/>
</dbReference>
<evidence type="ECO:0000256" key="6">
    <source>
        <dbReference type="ARBA" id="ARBA00023002"/>
    </source>
</evidence>
<feature type="transmembrane region" description="Helical" evidence="14">
    <location>
        <begin position="297"/>
        <end position="320"/>
    </location>
</feature>
<keyword evidence="6" id="KW-0560">Oxidoreductase</keyword>
<evidence type="ECO:0000313" key="17">
    <source>
        <dbReference type="EMBL" id="KAK7065351.1"/>
    </source>
</evidence>
<evidence type="ECO:0000256" key="2">
    <source>
        <dbReference type="ARBA" id="ARBA00004477"/>
    </source>
</evidence>
<evidence type="ECO:0000256" key="12">
    <source>
        <dbReference type="ARBA" id="ARBA00040992"/>
    </source>
</evidence>
<feature type="transmembrane region" description="Helical" evidence="14">
    <location>
        <begin position="248"/>
        <end position="266"/>
    </location>
</feature>
<comment type="similarity">
    <text evidence="10">Belongs to the sterol desaturase family. TMEM195 subfamily.</text>
</comment>
<keyword evidence="8" id="KW-0443">Lipid metabolism</keyword>
<dbReference type="PANTHER" id="PTHR21624:SF1">
    <property type="entry name" value="ALKYLGLYCEROL MONOOXYGENASE"/>
    <property type="match status" value="1"/>
</dbReference>
<feature type="transmembrane region" description="Helical" evidence="14">
    <location>
        <begin position="211"/>
        <end position="236"/>
    </location>
</feature>
<feature type="domain" description="Fatty acid hydroxylase" evidence="15">
    <location>
        <begin position="1"/>
        <end position="131"/>
    </location>
</feature>
<dbReference type="InterPro" id="IPR056853">
    <property type="entry name" value="AGMP_C"/>
</dbReference>
<dbReference type="Proteomes" id="UP001381693">
    <property type="component" value="Unassembled WGS sequence"/>
</dbReference>
<keyword evidence="5 14" id="KW-1133">Transmembrane helix</keyword>
<dbReference type="EC" id="1.14.16.5" evidence="11"/>
<dbReference type="Pfam" id="PF04116">
    <property type="entry name" value="FA_hydroxylase"/>
    <property type="match status" value="1"/>
</dbReference>
<gene>
    <name evidence="17" type="ORF">SK128_004659</name>
</gene>
<organism evidence="17 18">
    <name type="scientific">Halocaridina rubra</name>
    <name type="common">Hawaiian red shrimp</name>
    <dbReference type="NCBI Taxonomy" id="373956"/>
    <lineage>
        <taxon>Eukaryota</taxon>
        <taxon>Metazoa</taxon>
        <taxon>Ecdysozoa</taxon>
        <taxon>Arthropoda</taxon>
        <taxon>Crustacea</taxon>
        <taxon>Multicrustacea</taxon>
        <taxon>Malacostraca</taxon>
        <taxon>Eumalacostraca</taxon>
        <taxon>Eucarida</taxon>
        <taxon>Decapoda</taxon>
        <taxon>Pleocyemata</taxon>
        <taxon>Caridea</taxon>
        <taxon>Atyoidea</taxon>
        <taxon>Atyidae</taxon>
        <taxon>Halocaridina</taxon>
    </lineage>
</organism>
<dbReference type="GO" id="GO:0006643">
    <property type="term" value="P:membrane lipid metabolic process"/>
    <property type="evidence" value="ECO:0007669"/>
    <property type="project" value="TreeGrafter"/>
</dbReference>
<evidence type="ECO:0000259" key="16">
    <source>
        <dbReference type="Pfam" id="PF24858"/>
    </source>
</evidence>
<comment type="caution">
    <text evidence="17">The sequence shown here is derived from an EMBL/GenBank/DDBJ whole genome shotgun (WGS) entry which is preliminary data.</text>
</comment>
<comment type="subcellular location">
    <subcellularLocation>
        <location evidence="2">Endoplasmic reticulum membrane</location>
        <topology evidence="2">Multi-pass membrane protein</topology>
    </subcellularLocation>
</comment>
<evidence type="ECO:0000256" key="7">
    <source>
        <dbReference type="ARBA" id="ARBA00023004"/>
    </source>
</evidence>
<dbReference type="EMBL" id="JAXCGZ010020808">
    <property type="protein sequence ID" value="KAK7065351.1"/>
    <property type="molecule type" value="Genomic_DNA"/>
</dbReference>
<name>A0AAN8WK18_HALRR</name>
<dbReference type="PANTHER" id="PTHR21624">
    <property type="entry name" value="STEROL DESATURASE-RELATED PROTEIN"/>
    <property type="match status" value="1"/>
</dbReference>
<evidence type="ECO:0000256" key="4">
    <source>
        <dbReference type="ARBA" id="ARBA00022824"/>
    </source>
</evidence>
<keyword evidence="18" id="KW-1185">Reference proteome</keyword>
<dbReference type="AlphaFoldDB" id="A0AAN8WK18"/>
<keyword evidence="7" id="KW-0408">Iron</keyword>
<protein>
    <recommendedName>
        <fullName evidence="12">Alkylglycerol monooxygenase</fullName>
        <ecNumber evidence="11">1.14.16.5</ecNumber>
    </recommendedName>
</protein>
<keyword evidence="9 14" id="KW-0472">Membrane</keyword>
<comment type="cofactor">
    <cofactor evidence="1">
        <name>Fe cation</name>
        <dbReference type="ChEBI" id="CHEBI:24875"/>
    </cofactor>
</comment>
<evidence type="ECO:0000256" key="13">
    <source>
        <dbReference type="ARBA" id="ARBA00047556"/>
    </source>
</evidence>
<feature type="transmembrane region" description="Helical" evidence="14">
    <location>
        <begin position="49"/>
        <end position="69"/>
    </location>
</feature>
<dbReference type="InterPro" id="IPR051689">
    <property type="entry name" value="Sterol_desaturase/TMEM195"/>
</dbReference>
<accession>A0AAN8WK18</accession>
<evidence type="ECO:0000256" key="5">
    <source>
        <dbReference type="ARBA" id="ARBA00022989"/>
    </source>
</evidence>
<reference evidence="17 18" key="1">
    <citation type="submission" date="2023-11" db="EMBL/GenBank/DDBJ databases">
        <title>Halocaridina rubra genome assembly.</title>
        <authorList>
            <person name="Smith C."/>
        </authorList>
    </citation>
    <scope>NUCLEOTIDE SEQUENCE [LARGE SCALE GENOMIC DNA]</scope>
    <source>
        <strain evidence="17">EP-1</strain>
        <tissue evidence="17">Whole</tissue>
    </source>
</reference>
<evidence type="ECO:0000256" key="9">
    <source>
        <dbReference type="ARBA" id="ARBA00023136"/>
    </source>
</evidence>
<evidence type="ECO:0000256" key="3">
    <source>
        <dbReference type="ARBA" id="ARBA00022692"/>
    </source>
</evidence>
<comment type="catalytic activity">
    <reaction evidence="13">
        <text>1-O-(1,2-saturated-alkyl)-sn-glycerol + (6R)-L-erythro-5,6,7,8-tetrahydrobiopterin + O2 = a 1-(1-hydroxyalkyl)-sn-glycerol + (6R)-L-erythro-6,7-dihydrobiopterin + H2O</text>
        <dbReference type="Rhea" id="RHEA:36255"/>
        <dbReference type="ChEBI" id="CHEBI:15377"/>
        <dbReference type="ChEBI" id="CHEBI:15379"/>
        <dbReference type="ChEBI" id="CHEBI:43120"/>
        <dbReference type="ChEBI" id="CHEBI:59560"/>
        <dbReference type="ChEBI" id="CHEBI:73418"/>
        <dbReference type="ChEBI" id="CHEBI:83957"/>
        <dbReference type="EC" id="1.14.16.5"/>
    </reaction>
</comment>
<evidence type="ECO:0000256" key="8">
    <source>
        <dbReference type="ARBA" id="ARBA00023098"/>
    </source>
</evidence>
<keyword evidence="4" id="KW-0256">Endoplasmic reticulum</keyword>
<proteinExistence type="inferred from homology"/>
<feature type="domain" description="Alkylglycerol monooxygenase C-terminal" evidence="16">
    <location>
        <begin position="219"/>
        <end position="289"/>
    </location>
</feature>
<evidence type="ECO:0000313" key="18">
    <source>
        <dbReference type="Proteomes" id="UP001381693"/>
    </source>
</evidence>
<dbReference type="Pfam" id="PF24858">
    <property type="entry name" value="AGMP_C"/>
    <property type="match status" value="1"/>
</dbReference>
<dbReference type="GO" id="GO:0005789">
    <property type="term" value="C:endoplasmic reticulum membrane"/>
    <property type="evidence" value="ECO:0007669"/>
    <property type="project" value="UniProtKB-SubCell"/>
</dbReference>
<dbReference type="GO" id="GO:0005506">
    <property type="term" value="F:iron ion binding"/>
    <property type="evidence" value="ECO:0007669"/>
    <property type="project" value="InterPro"/>
</dbReference>
<dbReference type="GO" id="GO:0008610">
    <property type="term" value="P:lipid biosynthetic process"/>
    <property type="evidence" value="ECO:0007669"/>
    <property type="project" value="InterPro"/>
</dbReference>
<evidence type="ECO:0000256" key="10">
    <source>
        <dbReference type="ARBA" id="ARBA00038190"/>
    </source>
</evidence>
<evidence type="ECO:0000259" key="15">
    <source>
        <dbReference type="Pfam" id="PF04116"/>
    </source>
</evidence>
<evidence type="ECO:0000256" key="14">
    <source>
        <dbReference type="SAM" id="Phobius"/>
    </source>
</evidence>
<evidence type="ECO:0000256" key="1">
    <source>
        <dbReference type="ARBA" id="ARBA00001962"/>
    </source>
</evidence>
<evidence type="ECO:0000256" key="11">
    <source>
        <dbReference type="ARBA" id="ARBA00039026"/>
    </source>
</evidence>